<organism evidence="11 12">
    <name type="scientific">Salmo trutta</name>
    <name type="common">Brown trout</name>
    <dbReference type="NCBI Taxonomy" id="8032"/>
    <lineage>
        <taxon>Eukaryota</taxon>
        <taxon>Metazoa</taxon>
        <taxon>Chordata</taxon>
        <taxon>Craniata</taxon>
        <taxon>Vertebrata</taxon>
        <taxon>Euteleostomi</taxon>
        <taxon>Actinopterygii</taxon>
        <taxon>Neopterygii</taxon>
        <taxon>Teleostei</taxon>
        <taxon>Protacanthopterygii</taxon>
        <taxon>Salmoniformes</taxon>
        <taxon>Salmonidae</taxon>
        <taxon>Salmoninae</taxon>
        <taxon>Salmo</taxon>
    </lineage>
</organism>
<keyword evidence="12" id="KW-1185">Reference proteome</keyword>
<gene>
    <name evidence="11" type="primary">ELOVL5</name>
    <name evidence="11" type="synonym">LOC115201611</name>
</gene>
<keyword evidence="6 10" id="KW-1133">Transmembrane helix</keyword>
<reference evidence="11" key="2">
    <citation type="submission" date="2025-09" db="UniProtKB">
        <authorList>
            <consortium name="Ensembl"/>
        </authorList>
    </citation>
    <scope>IDENTIFICATION</scope>
</reference>
<comment type="caution">
    <text evidence="10">Lacks conserved residue(s) required for the propagation of feature annotation.</text>
</comment>
<evidence type="ECO:0000256" key="5">
    <source>
        <dbReference type="ARBA" id="ARBA00022832"/>
    </source>
</evidence>
<dbReference type="GO" id="GO:0005789">
    <property type="term" value="C:endoplasmic reticulum membrane"/>
    <property type="evidence" value="ECO:0007669"/>
    <property type="project" value="TreeGrafter"/>
</dbReference>
<dbReference type="InterPro" id="IPR002076">
    <property type="entry name" value="ELO_fam"/>
</dbReference>
<accession>A0A674D1G3</accession>
<dbReference type="GO" id="GO:0030148">
    <property type="term" value="P:sphingolipid biosynthetic process"/>
    <property type="evidence" value="ECO:0007669"/>
    <property type="project" value="TreeGrafter"/>
</dbReference>
<evidence type="ECO:0000256" key="2">
    <source>
        <dbReference type="ARBA" id="ARBA00022516"/>
    </source>
</evidence>
<evidence type="ECO:0000256" key="6">
    <source>
        <dbReference type="ARBA" id="ARBA00022989"/>
    </source>
</evidence>
<keyword evidence="2 10" id="KW-0444">Lipid biosynthesis</keyword>
<evidence type="ECO:0000313" key="12">
    <source>
        <dbReference type="Proteomes" id="UP000472277"/>
    </source>
</evidence>
<evidence type="ECO:0000256" key="8">
    <source>
        <dbReference type="ARBA" id="ARBA00023136"/>
    </source>
</evidence>
<evidence type="ECO:0000256" key="10">
    <source>
        <dbReference type="RuleBase" id="RU361115"/>
    </source>
</evidence>
<dbReference type="GO" id="GO:0009922">
    <property type="term" value="F:fatty acid elongase activity"/>
    <property type="evidence" value="ECO:0007669"/>
    <property type="project" value="UniProtKB-EC"/>
</dbReference>
<reference evidence="11" key="1">
    <citation type="submission" date="2025-08" db="UniProtKB">
        <authorList>
            <consortium name="Ensembl"/>
        </authorList>
    </citation>
    <scope>IDENTIFICATION</scope>
</reference>
<proteinExistence type="inferred from homology"/>
<evidence type="ECO:0000256" key="7">
    <source>
        <dbReference type="ARBA" id="ARBA00023098"/>
    </source>
</evidence>
<keyword evidence="9 10" id="KW-0275">Fatty acid biosynthesis</keyword>
<keyword evidence="3 10" id="KW-0808">Transferase</keyword>
<keyword evidence="8 10" id="KW-0472">Membrane</keyword>
<feature type="transmembrane region" description="Helical" evidence="10">
    <location>
        <begin position="148"/>
        <end position="165"/>
    </location>
</feature>
<protein>
    <recommendedName>
        <fullName evidence="10">Elongation of very long chain fatty acids protein</fullName>
        <ecNumber evidence="10">2.3.1.199</ecNumber>
    </recommendedName>
    <alternativeName>
        <fullName evidence="10">Very-long-chain 3-oxoacyl-CoA synthase</fullName>
    </alternativeName>
</protein>
<dbReference type="GO" id="GO:0042761">
    <property type="term" value="P:very long-chain fatty acid biosynthetic process"/>
    <property type="evidence" value="ECO:0007669"/>
    <property type="project" value="TreeGrafter"/>
</dbReference>
<evidence type="ECO:0000256" key="1">
    <source>
        <dbReference type="ARBA" id="ARBA00004141"/>
    </source>
</evidence>
<evidence type="ECO:0000256" key="9">
    <source>
        <dbReference type="ARBA" id="ARBA00023160"/>
    </source>
</evidence>
<feature type="transmembrane region" description="Helical" evidence="10">
    <location>
        <begin position="211"/>
        <end position="228"/>
    </location>
</feature>
<keyword evidence="5 10" id="KW-0276">Fatty acid metabolism</keyword>
<dbReference type="Proteomes" id="UP000472277">
    <property type="component" value="Chromosome 10"/>
</dbReference>
<comment type="subcellular location">
    <subcellularLocation>
        <location evidence="1">Membrane</location>
        <topology evidence="1">Multi-pass membrane protein</topology>
    </subcellularLocation>
</comment>
<dbReference type="PANTHER" id="PTHR11157">
    <property type="entry name" value="FATTY ACID ACYL TRANSFERASE-RELATED"/>
    <property type="match status" value="1"/>
</dbReference>
<feature type="transmembrane region" description="Helical" evidence="10">
    <location>
        <begin position="234"/>
        <end position="255"/>
    </location>
</feature>
<evidence type="ECO:0000313" key="11">
    <source>
        <dbReference type="Ensembl" id="ENSSTUP00000089792.1"/>
    </source>
</evidence>
<evidence type="ECO:0000256" key="3">
    <source>
        <dbReference type="ARBA" id="ARBA00022679"/>
    </source>
</evidence>
<dbReference type="EC" id="2.3.1.199" evidence="10"/>
<dbReference type="GO" id="GO:0034626">
    <property type="term" value="P:fatty acid elongation, polyunsaturated fatty acid"/>
    <property type="evidence" value="ECO:0007669"/>
    <property type="project" value="TreeGrafter"/>
</dbReference>
<comment type="catalytic activity">
    <reaction evidence="10">
        <text>a very-long-chain acyl-CoA + malonyl-CoA + H(+) = a very-long-chain 3-oxoacyl-CoA + CO2 + CoA</text>
        <dbReference type="Rhea" id="RHEA:32727"/>
        <dbReference type="ChEBI" id="CHEBI:15378"/>
        <dbReference type="ChEBI" id="CHEBI:16526"/>
        <dbReference type="ChEBI" id="CHEBI:57287"/>
        <dbReference type="ChEBI" id="CHEBI:57384"/>
        <dbReference type="ChEBI" id="CHEBI:90725"/>
        <dbReference type="ChEBI" id="CHEBI:90736"/>
        <dbReference type="EC" id="2.3.1.199"/>
    </reaction>
</comment>
<sequence length="298" mass="34868">MSSRTGFYLQQVGLVEKQLVGNAHLFFIPVLKYSHENLSPIEWKPCLSGTPTSADGQITFWVMITTNEAAHLCFGTWAGKITHPPEMVSAVWQGGYNFYCQDTHSAGETDTKIINVLWWYYFSKVIEFMDTFFFILRKNNHQITFLHIYHHASMLNIWWFVMNWVPCGHSYFGASLNSFIHVLMYSYYGLSAVPAIRPYLWWKKYITQGQLIQFFLTMYQTICAVIWPCGFPRGWLFFQIFYMASLIAFFSNFYIQTYKKHRVSQKEYHQNVSVDSLNGHANGVTPTETITHRKVRVD</sequence>
<comment type="similarity">
    <text evidence="10">Belongs to the ELO family.</text>
</comment>
<dbReference type="Pfam" id="PF01151">
    <property type="entry name" value="ELO"/>
    <property type="match status" value="1"/>
</dbReference>
<keyword evidence="7 10" id="KW-0443">Lipid metabolism</keyword>
<dbReference type="PANTHER" id="PTHR11157:SF18">
    <property type="entry name" value="ELONGATION OF VERY LONG CHAIN FATTY ACIDS PROTEIN 5"/>
    <property type="match status" value="1"/>
</dbReference>
<dbReference type="Ensembl" id="ENSSTUT00000095492.1">
    <property type="protein sequence ID" value="ENSSTUP00000089792.1"/>
    <property type="gene ID" value="ENSSTUG00000039422.1"/>
</dbReference>
<keyword evidence="4 10" id="KW-0812">Transmembrane</keyword>
<dbReference type="GO" id="GO:0034625">
    <property type="term" value="P:fatty acid elongation, monounsaturated fatty acid"/>
    <property type="evidence" value="ECO:0007669"/>
    <property type="project" value="TreeGrafter"/>
</dbReference>
<dbReference type="AlphaFoldDB" id="A0A674D1G3"/>
<name>A0A674D1G3_SALTR</name>
<evidence type="ECO:0000256" key="4">
    <source>
        <dbReference type="ARBA" id="ARBA00022692"/>
    </source>
</evidence>
<dbReference type="GeneTree" id="ENSGT01050000244838"/>
<dbReference type="GO" id="GO:0019367">
    <property type="term" value="P:fatty acid elongation, saturated fatty acid"/>
    <property type="evidence" value="ECO:0007669"/>
    <property type="project" value="TreeGrafter"/>
</dbReference>